<dbReference type="Proteomes" id="UP000053258">
    <property type="component" value="Unassembled WGS sequence"/>
</dbReference>
<feature type="non-terminal residue" evidence="1">
    <location>
        <position position="1"/>
    </location>
</feature>
<dbReference type="EMBL" id="KL671189">
    <property type="protein sequence ID" value="KFW81611.1"/>
    <property type="molecule type" value="Genomic_DNA"/>
</dbReference>
<gene>
    <name evidence="1" type="ORF">N305_06028</name>
</gene>
<feature type="non-terminal residue" evidence="1">
    <location>
        <position position="39"/>
    </location>
</feature>
<name>A0A093PZ00_9PASS</name>
<accession>A0A093PZ00</accession>
<evidence type="ECO:0000313" key="1">
    <source>
        <dbReference type="EMBL" id="KFW81611.1"/>
    </source>
</evidence>
<proteinExistence type="predicted"/>
<organism evidence="1 2">
    <name type="scientific">Manacus vitellinus</name>
    <name type="common">golden-collared manakin</name>
    <dbReference type="NCBI Taxonomy" id="328815"/>
    <lineage>
        <taxon>Eukaryota</taxon>
        <taxon>Metazoa</taxon>
        <taxon>Chordata</taxon>
        <taxon>Craniata</taxon>
        <taxon>Vertebrata</taxon>
        <taxon>Euteleostomi</taxon>
        <taxon>Archelosauria</taxon>
        <taxon>Archosauria</taxon>
        <taxon>Dinosauria</taxon>
        <taxon>Saurischia</taxon>
        <taxon>Theropoda</taxon>
        <taxon>Coelurosauria</taxon>
        <taxon>Aves</taxon>
        <taxon>Neognathae</taxon>
        <taxon>Neoaves</taxon>
        <taxon>Telluraves</taxon>
        <taxon>Australaves</taxon>
        <taxon>Passeriformes</taxon>
        <taxon>Pipridae</taxon>
        <taxon>Manacus</taxon>
    </lineage>
</organism>
<dbReference type="AlphaFoldDB" id="A0A093PZ00"/>
<reference evidence="1 2" key="1">
    <citation type="submission" date="2014-06" db="EMBL/GenBank/DDBJ databases">
        <title>Genome evolution of avian class.</title>
        <authorList>
            <person name="Zhang G."/>
            <person name="Li C."/>
        </authorList>
    </citation>
    <scope>NUCLEOTIDE SEQUENCE [LARGE SCALE GENOMIC DNA]</scope>
    <source>
        <strain evidence="1">BGI_N305</strain>
    </source>
</reference>
<protein>
    <submittedName>
        <fullName evidence="1">Uncharacterized protein</fullName>
    </submittedName>
</protein>
<evidence type="ECO:0000313" key="2">
    <source>
        <dbReference type="Proteomes" id="UP000053258"/>
    </source>
</evidence>
<sequence length="39" mass="4627">CQGWTVAPRSWNRSWSWCRGCWCSMGWPLCPVRAMHQES</sequence>
<keyword evidence="2" id="KW-1185">Reference proteome</keyword>